<feature type="domain" description="cGMP-dependent protein kinase N-terminal coiled-coil" evidence="2">
    <location>
        <begin position="23"/>
        <end position="57"/>
    </location>
</feature>
<dbReference type="EMBL" id="JBJQND010000005">
    <property type="protein sequence ID" value="KAL3877724.1"/>
    <property type="molecule type" value="Genomic_DNA"/>
</dbReference>
<gene>
    <name evidence="3" type="ORF">ACJMK2_035389</name>
</gene>
<keyword evidence="4" id="KW-1185">Reference proteome</keyword>
<name>A0ABD3WUT4_SINWO</name>
<accession>A0ABD3WUT4</accession>
<sequence>MPSEVSEMGTLRDLQLALREKVEELRQRDDLIDELETELDEKDALIQTLQNELDKYRSILKPVVVQNDVHKTAASAYNIGPYPIKERSKRTAISAEPSNFATIRSFYKNTVPKPET</sequence>
<protein>
    <recommendedName>
        <fullName evidence="2">cGMP-dependent protein kinase N-terminal coiled-coil domain-containing protein</fullName>
    </recommendedName>
</protein>
<organism evidence="3 4">
    <name type="scientific">Sinanodonta woodiana</name>
    <name type="common">Chinese pond mussel</name>
    <name type="synonym">Anodonta woodiana</name>
    <dbReference type="NCBI Taxonomy" id="1069815"/>
    <lineage>
        <taxon>Eukaryota</taxon>
        <taxon>Metazoa</taxon>
        <taxon>Spiralia</taxon>
        <taxon>Lophotrochozoa</taxon>
        <taxon>Mollusca</taxon>
        <taxon>Bivalvia</taxon>
        <taxon>Autobranchia</taxon>
        <taxon>Heteroconchia</taxon>
        <taxon>Palaeoheterodonta</taxon>
        <taxon>Unionida</taxon>
        <taxon>Unionoidea</taxon>
        <taxon>Unionidae</taxon>
        <taxon>Unioninae</taxon>
        <taxon>Sinanodonta</taxon>
    </lineage>
</organism>
<evidence type="ECO:0000259" key="2">
    <source>
        <dbReference type="Pfam" id="PF16808"/>
    </source>
</evidence>
<feature type="coiled-coil region" evidence="1">
    <location>
        <begin position="18"/>
        <end position="59"/>
    </location>
</feature>
<dbReference type="Pfam" id="PF16808">
    <property type="entry name" value="PKcGMP_CC"/>
    <property type="match status" value="1"/>
</dbReference>
<dbReference type="InterPro" id="IPR031831">
    <property type="entry name" value="PKcGMP_CC"/>
</dbReference>
<comment type="caution">
    <text evidence="3">The sequence shown here is derived from an EMBL/GenBank/DDBJ whole genome shotgun (WGS) entry which is preliminary data.</text>
</comment>
<dbReference type="CDD" id="cd12086">
    <property type="entry name" value="DD_cGKI-beta"/>
    <property type="match status" value="1"/>
</dbReference>
<dbReference type="Proteomes" id="UP001634394">
    <property type="component" value="Unassembled WGS sequence"/>
</dbReference>
<evidence type="ECO:0000256" key="1">
    <source>
        <dbReference type="SAM" id="Coils"/>
    </source>
</evidence>
<dbReference type="AlphaFoldDB" id="A0ABD3WUT4"/>
<proteinExistence type="predicted"/>
<evidence type="ECO:0000313" key="4">
    <source>
        <dbReference type="Proteomes" id="UP001634394"/>
    </source>
</evidence>
<dbReference type="Gene3D" id="1.20.5.170">
    <property type="match status" value="1"/>
</dbReference>
<keyword evidence="1" id="KW-0175">Coiled coil</keyword>
<reference evidence="3 4" key="1">
    <citation type="submission" date="2024-11" db="EMBL/GenBank/DDBJ databases">
        <title>Chromosome-level genome assembly of the freshwater bivalve Anodonta woodiana.</title>
        <authorList>
            <person name="Chen X."/>
        </authorList>
    </citation>
    <scope>NUCLEOTIDE SEQUENCE [LARGE SCALE GENOMIC DNA]</scope>
    <source>
        <strain evidence="3">MN2024</strain>
        <tissue evidence="3">Gills</tissue>
    </source>
</reference>
<evidence type="ECO:0000313" key="3">
    <source>
        <dbReference type="EMBL" id="KAL3877724.1"/>
    </source>
</evidence>
<dbReference type="FunFam" id="1.20.5.170:FF:000046">
    <property type="entry name" value="cGMP-dependent protein kinase 1"/>
    <property type="match status" value="1"/>
</dbReference>